<keyword evidence="4" id="KW-0808">Transferase</keyword>
<keyword evidence="9" id="KW-0862">Zinc</keyword>
<feature type="compositionally biased region" description="Low complexity" evidence="13">
    <location>
        <begin position="539"/>
        <end position="549"/>
    </location>
</feature>
<dbReference type="OrthoDB" id="8062037at2759"/>
<feature type="compositionally biased region" description="Low complexity" evidence="13">
    <location>
        <begin position="304"/>
        <end position="324"/>
    </location>
</feature>
<evidence type="ECO:0000256" key="7">
    <source>
        <dbReference type="ARBA" id="ARBA00022771"/>
    </source>
</evidence>
<name>A0A9P6RED0_9FUNG</name>
<evidence type="ECO:0000256" key="2">
    <source>
        <dbReference type="ARBA" id="ARBA00004141"/>
    </source>
</evidence>
<keyword evidence="8" id="KW-0833">Ubl conjugation pathway</keyword>
<dbReference type="EC" id="2.3.2.27" evidence="3"/>
<dbReference type="PROSITE" id="PS50089">
    <property type="entry name" value="ZF_RING_2"/>
    <property type="match status" value="1"/>
</dbReference>
<dbReference type="SUPFAM" id="SSF57850">
    <property type="entry name" value="RING/U-box"/>
    <property type="match status" value="1"/>
</dbReference>
<dbReference type="Gene3D" id="3.50.30.30">
    <property type="match status" value="1"/>
</dbReference>
<feature type="region of interest" description="Disordered" evidence="13">
    <location>
        <begin position="529"/>
        <end position="549"/>
    </location>
</feature>
<evidence type="ECO:0000313" key="16">
    <source>
        <dbReference type="EMBL" id="KAG0317733.1"/>
    </source>
</evidence>
<dbReference type="GO" id="GO:0016567">
    <property type="term" value="P:protein ubiquitination"/>
    <property type="evidence" value="ECO:0007669"/>
    <property type="project" value="TreeGrafter"/>
</dbReference>
<evidence type="ECO:0000256" key="3">
    <source>
        <dbReference type="ARBA" id="ARBA00012483"/>
    </source>
</evidence>
<feature type="compositionally biased region" description="Pro residues" evidence="13">
    <location>
        <begin position="598"/>
        <end position="612"/>
    </location>
</feature>
<comment type="catalytic activity">
    <reaction evidence="1">
        <text>S-ubiquitinyl-[E2 ubiquitin-conjugating enzyme]-L-cysteine + [acceptor protein]-L-lysine = [E2 ubiquitin-conjugating enzyme]-L-cysteine + N(6)-ubiquitinyl-[acceptor protein]-L-lysine.</text>
        <dbReference type="EC" id="2.3.2.27"/>
    </reaction>
</comment>
<evidence type="ECO:0000256" key="8">
    <source>
        <dbReference type="ARBA" id="ARBA00022786"/>
    </source>
</evidence>
<keyword evidence="11 14" id="KW-0472">Membrane</keyword>
<evidence type="ECO:0000256" key="9">
    <source>
        <dbReference type="ARBA" id="ARBA00022833"/>
    </source>
</evidence>
<dbReference type="CDD" id="cd16454">
    <property type="entry name" value="RING-H2_PA-TM-RING"/>
    <property type="match status" value="1"/>
</dbReference>
<keyword evidence="10 14" id="KW-1133">Transmembrane helix</keyword>
<dbReference type="Gene3D" id="3.30.40.10">
    <property type="entry name" value="Zinc/RING finger domain, C3HC4 (zinc finger)"/>
    <property type="match status" value="1"/>
</dbReference>
<evidence type="ECO:0000256" key="6">
    <source>
        <dbReference type="ARBA" id="ARBA00022723"/>
    </source>
</evidence>
<feature type="transmembrane region" description="Helical" evidence="14">
    <location>
        <begin position="223"/>
        <end position="248"/>
    </location>
</feature>
<evidence type="ECO:0000256" key="14">
    <source>
        <dbReference type="SAM" id="Phobius"/>
    </source>
</evidence>
<dbReference type="AlphaFoldDB" id="A0A9P6RED0"/>
<comment type="subcellular location">
    <subcellularLocation>
        <location evidence="2">Membrane</location>
        <topology evidence="2">Multi-pass membrane protein</topology>
    </subcellularLocation>
</comment>
<keyword evidence="17" id="KW-1185">Reference proteome</keyword>
<evidence type="ECO:0000256" key="11">
    <source>
        <dbReference type="ARBA" id="ARBA00023136"/>
    </source>
</evidence>
<comment type="caution">
    <text evidence="16">The sequence shown here is derived from an EMBL/GenBank/DDBJ whole genome shotgun (WGS) entry which is preliminary data.</text>
</comment>
<keyword evidence="7 12" id="KW-0863">Zinc-finger</keyword>
<dbReference type="InterPro" id="IPR003137">
    <property type="entry name" value="PA_domain"/>
</dbReference>
<feature type="region of interest" description="Disordered" evidence="13">
    <location>
        <begin position="296"/>
        <end position="378"/>
    </location>
</feature>
<dbReference type="Pfam" id="PF13639">
    <property type="entry name" value="zf-RING_2"/>
    <property type="match status" value="1"/>
</dbReference>
<feature type="region of interest" description="Disordered" evidence="13">
    <location>
        <begin position="583"/>
        <end position="623"/>
    </location>
</feature>
<dbReference type="PANTHER" id="PTHR45977:SF4">
    <property type="entry name" value="RING-TYPE DOMAIN-CONTAINING PROTEIN"/>
    <property type="match status" value="1"/>
</dbReference>
<dbReference type="SUPFAM" id="SSF52025">
    <property type="entry name" value="PA domain"/>
    <property type="match status" value="1"/>
</dbReference>
<dbReference type="InterPro" id="IPR046450">
    <property type="entry name" value="PA_dom_sf"/>
</dbReference>
<dbReference type="PANTHER" id="PTHR45977">
    <property type="entry name" value="TARGET OF ERK KINASE MPK-1"/>
    <property type="match status" value="1"/>
</dbReference>
<reference evidence="16" key="1">
    <citation type="journal article" date="2020" name="Fungal Divers.">
        <title>Resolving the Mortierellaceae phylogeny through synthesis of multi-gene phylogenetics and phylogenomics.</title>
        <authorList>
            <person name="Vandepol N."/>
            <person name="Liber J."/>
            <person name="Desiro A."/>
            <person name="Na H."/>
            <person name="Kennedy M."/>
            <person name="Barry K."/>
            <person name="Grigoriev I.V."/>
            <person name="Miller A.N."/>
            <person name="O'Donnell K."/>
            <person name="Stajich J.E."/>
            <person name="Bonito G."/>
        </authorList>
    </citation>
    <scope>NUCLEOTIDE SEQUENCE</scope>
    <source>
        <strain evidence="16">REB-010B</strain>
    </source>
</reference>
<dbReference type="GO" id="GO:0061630">
    <property type="term" value="F:ubiquitin protein ligase activity"/>
    <property type="evidence" value="ECO:0007669"/>
    <property type="project" value="UniProtKB-EC"/>
</dbReference>
<feature type="compositionally biased region" description="Basic and acidic residues" evidence="13">
    <location>
        <begin position="329"/>
        <end position="342"/>
    </location>
</feature>
<evidence type="ECO:0000259" key="15">
    <source>
        <dbReference type="PROSITE" id="PS50089"/>
    </source>
</evidence>
<dbReference type="InterPro" id="IPR001841">
    <property type="entry name" value="Znf_RING"/>
</dbReference>
<feature type="domain" description="RING-type" evidence="15">
    <location>
        <begin position="415"/>
        <end position="457"/>
    </location>
</feature>
<dbReference type="SMART" id="SM00184">
    <property type="entry name" value="RING"/>
    <property type="match status" value="1"/>
</dbReference>
<evidence type="ECO:0000256" key="4">
    <source>
        <dbReference type="ARBA" id="ARBA00022679"/>
    </source>
</evidence>
<evidence type="ECO:0000256" key="1">
    <source>
        <dbReference type="ARBA" id="ARBA00000900"/>
    </source>
</evidence>
<dbReference type="Proteomes" id="UP000738325">
    <property type="component" value="Unassembled WGS sequence"/>
</dbReference>
<sequence>MVSMWPCRNSQLSSRSWFSIVLLCVLSLLVYPIDASIFSVLVPQLEYDIVNIQSAGANIDDLPIVLAGTELSASAIEMTANIPKNGISAILYDMGYGCQSGVNPSNTTATPNLFGLPKIALIERGSPPDVAICSFRDKMLVALSDGAVAVIIYNGAGLGPIEGATASSGPADAAINIPGLVVGYDSGSTLKTMLSETNSTNITIPDTSNLVRVFVSSQQKMPVIWEFVLIVVVVLLGVSFSVSVVLHCRLYALRQRYRAEAIARGGDVLPNGTIRLRKTLEKTALDEFPVRVFGQSGTMTPVPSESGTEAGSSSFASTSMSTSTLADQTEEKEKEKVNKDSDSNGWTTVDLSAYPSDGQDGNDGVSNRSKILSRTNSASGESIRSATAIAAAEALDAQAVPTASPLPHELVNDTCAICIEDFVDGDQIRKLPCYHEFHCECIDPWLTRKSSTCPLCKYECIRPTPEQAREGGEASTPEQPRIAVPNDRLMEFIMGPEWVASRMQTQHNGTSWVDRMGHFFGRTWDRIRGRPPRPPLGPTVPLSPVSSTPLPMIPEMTETGEMPMHMITVNGVTAMSEVGVEVDGETQASQDAPSVVVPMPPLDDTPLPPLPSPVIDDSEERRA</sequence>
<protein>
    <recommendedName>
        <fullName evidence="3">RING-type E3 ubiquitin transferase</fullName>
        <ecNumber evidence="3">2.3.2.27</ecNumber>
    </recommendedName>
</protein>
<organism evidence="16 17">
    <name type="scientific">Dissophora globulifera</name>
    <dbReference type="NCBI Taxonomy" id="979702"/>
    <lineage>
        <taxon>Eukaryota</taxon>
        <taxon>Fungi</taxon>
        <taxon>Fungi incertae sedis</taxon>
        <taxon>Mucoromycota</taxon>
        <taxon>Mortierellomycotina</taxon>
        <taxon>Mortierellomycetes</taxon>
        <taxon>Mortierellales</taxon>
        <taxon>Mortierellaceae</taxon>
        <taxon>Dissophora</taxon>
    </lineage>
</organism>
<evidence type="ECO:0000256" key="5">
    <source>
        <dbReference type="ARBA" id="ARBA00022692"/>
    </source>
</evidence>
<dbReference type="EMBL" id="JAAAIP010000408">
    <property type="protein sequence ID" value="KAG0317733.1"/>
    <property type="molecule type" value="Genomic_DNA"/>
</dbReference>
<keyword evidence="6" id="KW-0479">Metal-binding</keyword>
<evidence type="ECO:0000313" key="17">
    <source>
        <dbReference type="Proteomes" id="UP000738325"/>
    </source>
</evidence>
<evidence type="ECO:0000256" key="10">
    <source>
        <dbReference type="ARBA" id="ARBA00022989"/>
    </source>
</evidence>
<dbReference type="GO" id="GO:0016020">
    <property type="term" value="C:membrane"/>
    <property type="evidence" value="ECO:0007669"/>
    <property type="project" value="UniProtKB-SubCell"/>
</dbReference>
<evidence type="ECO:0000256" key="12">
    <source>
        <dbReference type="PROSITE-ProRule" id="PRU00175"/>
    </source>
</evidence>
<feature type="compositionally biased region" description="Polar residues" evidence="13">
    <location>
        <begin position="364"/>
        <end position="378"/>
    </location>
</feature>
<accession>A0A9P6RED0</accession>
<evidence type="ECO:0000256" key="13">
    <source>
        <dbReference type="SAM" id="MobiDB-lite"/>
    </source>
</evidence>
<dbReference type="Pfam" id="PF02225">
    <property type="entry name" value="PA"/>
    <property type="match status" value="1"/>
</dbReference>
<gene>
    <name evidence="16" type="ORF">BGZ99_006119</name>
</gene>
<dbReference type="GO" id="GO:0006511">
    <property type="term" value="P:ubiquitin-dependent protein catabolic process"/>
    <property type="evidence" value="ECO:0007669"/>
    <property type="project" value="TreeGrafter"/>
</dbReference>
<keyword evidence="5 14" id="KW-0812">Transmembrane</keyword>
<proteinExistence type="predicted"/>
<dbReference type="GO" id="GO:0008270">
    <property type="term" value="F:zinc ion binding"/>
    <property type="evidence" value="ECO:0007669"/>
    <property type="project" value="UniProtKB-KW"/>
</dbReference>
<dbReference type="InterPro" id="IPR013083">
    <property type="entry name" value="Znf_RING/FYVE/PHD"/>
</dbReference>